<protein>
    <recommendedName>
        <fullName evidence="4">Phage holin family protein</fullName>
    </recommendedName>
</protein>
<organism evidence="2 3">
    <name type="scientific">Actimicrobium antarcticum</name>
    <dbReference type="NCBI Taxonomy" id="1051899"/>
    <lineage>
        <taxon>Bacteria</taxon>
        <taxon>Pseudomonadati</taxon>
        <taxon>Pseudomonadota</taxon>
        <taxon>Betaproteobacteria</taxon>
        <taxon>Burkholderiales</taxon>
        <taxon>Oxalobacteraceae</taxon>
        <taxon>Actimicrobium</taxon>
    </lineage>
</organism>
<feature type="transmembrane region" description="Helical" evidence="1">
    <location>
        <begin position="48"/>
        <end position="69"/>
    </location>
</feature>
<keyword evidence="1" id="KW-1133">Transmembrane helix</keyword>
<sequence>MDRQQPGNTGPTSGLIIGLAGMARNFFSLLLCRIELAAIELAEVRSNLLKLMAVAVVGAIAAFFALVFWTGLLVALTWDALGWKILLIIAAAFTAVAIGVLIYAQSMLKNGQLSLPATLAELRNDRDALL</sequence>
<dbReference type="EMBL" id="BAAAZE010000008">
    <property type="protein sequence ID" value="GAA4020146.1"/>
    <property type="molecule type" value="Genomic_DNA"/>
</dbReference>
<keyword evidence="3" id="KW-1185">Reference proteome</keyword>
<accession>A0ABP7T2P8</accession>
<gene>
    <name evidence="2" type="ORF">GCM10022212_15660</name>
</gene>
<reference evidence="3" key="1">
    <citation type="journal article" date="2019" name="Int. J. Syst. Evol. Microbiol.">
        <title>The Global Catalogue of Microorganisms (GCM) 10K type strain sequencing project: providing services to taxonomists for standard genome sequencing and annotation.</title>
        <authorList>
            <consortium name="The Broad Institute Genomics Platform"/>
            <consortium name="The Broad Institute Genome Sequencing Center for Infectious Disease"/>
            <person name="Wu L."/>
            <person name="Ma J."/>
        </authorList>
    </citation>
    <scope>NUCLEOTIDE SEQUENCE [LARGE SCALE GENOMIC DNA]</scope>
    <source>
        <strain evidence="3">JCM 16673</strain>
    </source>
</reference>
<evidence type="ECO:0000313" key="3">
    <source>
        <dbReference type="Proteomes" id="UP001501353"/>
    </source>
</evidence>
<keyword evidence="1" id="KW-0472">Membrane</keyword>
<dbReference type="RefSeq" id="WP_344762726.1">
    <property type="nucleotide sequence ID" value="NZ_BAAAZE010000008.1"/>
</dbReference>
<feature type="transmembrane region" description="Helical" evidence="1">
    <location>
        <begin position="81"/>
        <end position="104"/>
    </location>
</feature>
<evidence type="ECO:0008006" key="4">
    <source>
        <dbReference type="Google" id="ProtNLM"/>
    </source>
</evidence>
<comment type="caution">
    <text evidence="2">The sequence shown here is derived from an EMBL/GenBank/DDBJ whole genome shotgun (WGS) entry which is preliminary data.</text>
</comment>
<name>A0ABP7T2P8_9BURK</name>
<evidence type="ECO:0000256" key="1">
    <source>
        <dbReference type="SAM" id="Phobius"/>
    </source>
</evidence>
<feature type="transmembrane region" description="Helical" evidence="1">
    <location>
        <begin position="15"/>
        <end position="36"/>
    </location>
</feature>
<dbReference type="InterPro" id="IPR009937">
    <property type="entry name" value="Phage_holin_3_6"/>
</dbReference>
<evidence type="ECO:0000313" key="2">
    <source>
        <dbReference type="EMBL" id="GAA4020146.1"/>
    </source>
</evidence>
<dbReference type="Proteomes" id="UP001501353">
    <property type="component" value="Unassembled WGS sequence"/>
</dbReference>
<keyword evidence="1" id="KW-0812">Transmembrane</keyword>
<dbReference type="Pfam" id="PF07332">
    <property type="entry name" value="Phage_holin_3_6"/>
    <property type="match status" value="1"/>
</dbReference>
<proteinExistence type="predicted"/>